<reference evidence="2" key="1">
    <citation type="submission" date="2016-10" db="EMBL/GenBank/DDBJ databases">
        <authorList>
            <person name="Varghese N."/>
            <person name="Submissions S."/>
        </authorList>
    </citation>
    <scope>NUCLEOTIDE SEQUENCE [LARGE SCALE GENOMIC DNA]</scope>
    <source>
        <strain evidence="2">CGMCC 4.3525</strain>
    </source>
</reference>
<evidence type="ECO:0000313" key="1">
    <source>
        <dbReference type="EMBL" id="SES33142.1"/>
    </source>
</evidence>
<dbReference type="Proteomes" id="UP000199352">
    <property type="component" value="Unassembled WGS sequence"/>
</dbReference>
<gene>
    <name evidence="1" type="ORF">SAMN05216188_1347</name>
</gene>
<name>A0A1H9WGS0_9PSEU</name>
<protein>
    <submittedName>
        <fullName evidence="1">Uncharacterized protein</fullName>
    </submittedName>
</protein>
<dbReference type="OrthoDB" id="3681656at2"/>
<accession>A0A1H9WGS0</accession>
<dbReference type="AlphaFoldDB" id="A0A1H9WGS0"/>
<proteinExistence type="predicted"/>
<evidence type="ECO:0000313" key="2">
    <source>
        <dbReference type="Proteomes" id="UP000199352"/>
    </source>
</evidence>
<organism evidence="1 2">
    <name type="scientific">Lentzea xinjiangensis</name>
    <dbReference type="NCBI Taxonomy" id="402600"/>
    <lineage>
        <taxon>Bacteria</taxon>
        <taxon>Bacillati</taxon>
        <taxon>Actinomycetota</taxon>
        <taxon>Actinomycetes</taxon>
        <taxon>Pseudonocardiales</taxon>
        <taxon>Pseudonocardiaceae</taxon>
        <taxon>Lentzea</taxon>
    </lineage>
</organism>
<dbReference type="EMBL" id="FOFR01000034">
    <property type="protein sequence ID" value="SES33142.1"/>
    <property type="molecule type" value="Genomic_DNA"/>
</dbReference>
<dbReference type="STRING" id="402600.SAMN05216188_1347"/>
<sequence length="230" mass="23860">MDASTCARGAADLAGRVLGALRDGSAADLADFLDSCVDATAGLAAVRLVGADVFLPHLVLDRPLGTRDADVVVASFEILPSVTAPATAEQRVMAWHDWSTARLLAGLTGAVPVATPEDPAAVLGPVEQWARWSVAVAQLSSSAHPGATGPVVDAVAAQPLALCRGVVRSVLRRDFATASRLTRWICLLHATGVGLPLDPVLLLAHVESRAGAEPRRLLDLAAARHLVRST</sequence>
<dbReference type="RefSeq" id="WP_143116482.1">
    <property type="nucleotide sequence ID" value="NZ_FOFR01000034.1"/>
</dbReference>
<keyword evidence="2" id="KW-1185">Reference proteome</keyword>